<proteinExistence type="predicted"/>
<organism evidence="1 2">
    <name type="scientific">Gossypium raimondii</name>
    <name type="common">Peruvian cotton</name>
    <name type="synonym">Gossypium klotzschianum subsp. raimondii</name>
    <dbReference type="NCBI Taxonomy" id="29730"/>
    <lineage>
        <taxon>Eukaryota</taxon>
        <taxon>Viridiplantae</taxon>
        <taxon>Streptophyta</taxon>
        <taxon>Embryophyta</taxon>
        <taxon>Tracheophyta</taxon>
        <taxon>Spermatophyta</taxon>
        <taxon>Magnoliopsida</taxon>
        <taxon>eudicotyledons</taxon>
        <taxon>Gunneridae</taxon>
        <taxon>Pentapetalae</taxon>
        <taxon>rosids</taxon>
        <taxon>malvids</taxon>
        <taxon>Malvales</taxon>
        <taxon>Malvaceae</taxon>
        <taxon>Malvoideae</taxon>
        <taxon>Gossypium</taxon>
    </lineage>
</organism>
<evidence type="ECO:0000313" key="1">
    <source>
        <dbReference type="EMBL" id="KJB31100.1"/>
    </source>
</evidence>
<name>A0A0D2SIY7_GOSRA</name>
<dbReference type="OMA" id="DIFAVLH"/>
<dbReference type="Gramene" id="KJB31100">
    <property type="protein sequence ID" value="KJB31100"/>
    <property type="gene ID" value="B456_005G177700"/>
</dbReference>
<keyword evidence="2" id="KW-1185">Reference proteome</keyword>
<protein>
    <submittedName>
        <fullName evidence="1">Uncharacterized protein</fullName>
    </submittedName>
</protein>
<dbReference type="AlphaFoldDB" id="A0A0D2SIY7"/>
<reference evidence="1 2" key="1">
    <citation type="journal article" date="2012" name="Nature">
        <title>Repeated polyploidization of Gossypium genomes and the evolution of spinnable cotton fibres.</title>
        <authorList>
            <person name="Paterson A.H."/>
            <person name="Wendel J.F."/>
            <person name="Gundlach H."/>
            <person name="Guo H."/>
            <person name="Jenkins J."/>
            <person name="Jin D."/>
            <person name="Llewellyn D."/>
            <person name="Showmaker K.C."/>
            <person name="Shu S."/>
            <person name="Udall J."/>
            <person name="Yoo M.J."/>
            <person name="Byers R."/>
            <person name="Chen W."/>
            <person name="Doron-Faigenboim A."/>
            <person name="Duke M.V."/>
            <person name="Gong L."/>
            <person name="Grimwood J."/>
            <person name="Grover C."/>
            <person name="Grupp K."/>
            <person name="Hu G."/>
            <person name="Lee T.H."/>
            <person name="Li J."/>
            <person name="Lin L."/>
            <person name="Liu T."/>
            <person name="Marler B.S."/>
            <person name="Page J.T."/>
            <person name="Roberts A.W."/>
            <person name="Romanel E."/>
            <person name="Sanders W.S."/>
            <person name="Szadkowski E."/>
            <person name="Tan X."/>
            <person name="Tang H."/>
            <person name="Xu C."/>
            <person name="Wang J."/>
            <person name="Wang Z."/>
            <person name="Zhang D."/>
            <person name="Zhang L."/>
            <person name="Ashrafi H."/>
            <person name="Bedon F."/>
            <person name="Bowers J.E."/>
            <person name="Brubaker C.L."/>
            <person name="Chee P.W."/>
            <person name="Das S."/>
            <person name="Gingle A.R."/>
            <person name="Haigler C.H."/>
            <person name="Harker D."/>
            <person name="Hoffmann L.V."/>
            <person name="Hovav R."/>
            <person name="Jones D.C."/>
            <person name="Lemke C."/>
            <person name="Mansoor S."/>
            <person name="ur Rahman M."/>
            <person name="Rainville L.N."/>
            <person name="Rambani A."/>
            <person name="Reddy U.K."/>
            <person name="Rong J.K."/>
            <person name="Saranga Y."/>
            <person name="Scheffler B.E."/>
            <person name="Scheffler J.A."/>
            <person name="Stelly D.M."/>
            <person name="Triplett B.A."/>
            <person name="Van Deynze A."/>
            <person name="Vaslin M.F."/>
            <person name="Waghmare V.N."/>
            <person name="Walford S.A."/>
            <person name="Wright R.J."/>
            <person name="Zaki E.A."/>
            <person name="Zhang T."/>
            <person name="Dennis E.S."/>
            <person name="Mayer K.F."/>
            <person name="Peterson D.G."/>
            <person name="Rokhsar D.S."/>
            <person name="Wang X."/>
            <person name="Schmutz J."/>
        </authorList>
    </citation>
    <scope>NUCLEOTIDE SEQUENCE [LARGE SCALE GENOMIC DNA]</scope>
</reference>
<evidence type="ECO:0000313" key="2">
    <source>
        <dbReference type="Proteomes" id="UP000032304"/>
    </source>
</evidence>
<dbReference type="EMBL" id="CM001744">
    <property type="protein sequence ID" value="KJB31100.1"/>
    <property type="molecule type" value="Genomic_DNA"/>
</dbReference>
<dbReference type="Proteomes" id="UP000032304">
    <property type="component" value="Chromosome 5"/>
</dbReference>
<gene>
    <name evidence="1" type="ORF">B456_005G177700</name>
</gene>
<accession>A0A0D2SIY7</accession>
<sequence length="100" mass="11794">MHLNLINTNKESCITYLLFFLFIVYAQVTWDSQLVDIFAVLHSIKMPTQKSIFMCIYKEYRYPKLAENKDVRQRNSNLTALHPDSFLSDRGKKATLKIFD</sequence>